<dbReference type="AlphaFoldDB" id="A0A9D5M2W0"/>
<feature type="transmembrane region" description="Helical" evidence="1">
    <location>
        <begin position="136"/>
        <end position="157"/>
    </location>
</feature>
<dbReference type="EMBL" id="JADCKB010000036">
    <property type="protein sequence ID" value="MBE5041121.1"/>
    <property type="molecule type" value="Genomic_DNA"/>
</dbReference>
<keyword evidence="4" id="KW-1185">Reference proteome</keyword>
<keyword evidence="2" id="KW-0732">Signal</keyword>
<comment type="caution">
    <text evidence="3">The sequence shown here is derived from an EMBL/GenBank/DDBJ whole genome shotgun (WGS) entry which is preliminary data.</text>
</comment>
<dbReference type="Pfam" id="PF09546">
    <property type="entry name" value="Spore_III_AE"/>
    <property type="match status" value="1"/>
</dbReference>
<reference evidence="3" key="1">
    <citation type="submission" date="2020-10" db="EMBL/GenBank/DDBJ databases">
        <title>ChiBAC.</title>
        <authorList>
            <person name="Zenner C."/>
            <person name="Hitch T.C.A."/>
            <person name="Clavel T."/>
        </authorList>
    </citation>
    <scope>NUCLEOTIDE SEQUENCE</scope>
    <source>
        <strain evidence="3">DSM 107454</strain>
    </source>
</reference>
<name>A0A9D5M2W0_9FIRM</name>
<feature type="transmembrane region" description="Helical" evidence="1">
    <location>
        <begin position="105"/>
        <end position="124"/>
    </location>
</feature>
<dbReference type="RefSeq" id="WP_226393657.1">
    <property type="nucleotide sequence ID" value="NZ_JADCKB010000036.1"/>
</dbReference>
<dbReference type="NCBIfam" id="TIGR02829">
    <property type="entry name" value="spore_III_AE"/>
    <property type="match status" value="1"/>
</dbReference>
<sequence length="397" mass="42416">MRKILWILLLCLWLMPGVSAQEADTSRDEEEMTQEILDAYTDFYADIFENGIGQIEDSSSLWEIMPDFDIRSLLEQLVSGKLELSFPALFQVLIRYLLGEVYSSMKLMMTVLALSILCSYLGGLTDGFGRAGVNQAAFYVCYMVIAGVASAAFFDVAGCVSRSVGNIAAFMKIVVPVVITTLLTSGAVVSASVFEPVLVSITEIAVLVIQTLFIPLVMICAAMNMVGGISERFKIQKMVKFMNQCIKWGLSIMLTVFVGAAGIQSIASAGADGLTVKLTRFATSNLIPVVGGILSESVETVMNCSVLIKNSVGVLGVICLVVIAAGPLLKIAAVLIIFRLTAAVAEPVSEPRVVQCLSELANSLSVLFSMLAAATVMFVIVLTIVINAGNTAVMLGR</sequence>
<evidence type="ECO:0000256" key="2">
    <source>
        <dbReference type="SAM" id="SignalP"/>
    </source>
</evidence>
<feature type="signal peptide" evidence="2">
    <location>
        <begin position="1"/>
        <end position="20"/>
    </location>
</feature>
<gene>
    <name evidence="3" type="primary">spoIIIAE</name>
    <name evidence="3" type="ORF">INF28_11710</name>
</gene>
<keyword evidence="1" id="KW-1133">Transmembrane helix</keyword>
<feature type="transmembrane region" description="Helical" evidence="1">
    <location>
        <begin position="315"/>
        <end position="340"/>
    </location>
</feature>
<feature type="transmembrane region" description="Helical" evidence="1">
    <location>
        <begin position="287"/>
        <end position="308"/>
    </location>
</feature>
<feature type="chain" id="PRO_5039412409" evidence="2">
    <location>
        <begin position="21"/>
        <end position="397"/>
    </location>
</feature>
<dbReference type="Proteomes" id="UP000806542">
    <property type="component" value="Unassembled WGS sequence"/>
</dbReference>
<feature type="transmembrane region" description="Helical" evidence="1">
    <location>
        <begin position="248"/>
        <end position="267"/>
    </location>
</feature>
<evidence type="ECO:0000256" key="1">
    <source>
        <dbReference type="SAM" id="Phobius"/>
    </source>
</evidence>
<keyword evidence="1" id="KW-0812">Transmembrane</keyword>
<proteinExistence type="predicted"/>
<protein>
    <submittedName>
        <fullName evidence="3">Stage III sporulation protein AE</fullName>
    </submittedName>
</protein>
<keyword evidence="1" id="KW-0472">Membrane</keyword>
<feature type="transmembrane region" description="Helical" evidence="1">
    <location>
        <begin position="204"/>
        <end position="227"/>
    </location>
</feature>
<dbReference type="InterPro" id="IPR014194">
    <property type="entry name" value="Spore_III_AE"/>
</dbReference>
<evidence type="ECO:0000313" key="4">
    <source>
        <dbReference type="Proteomes" id="UP000806542"/>
    </source>
</evidence>
<feature type="transmembrane region" description="Helical" evidence="1">
    <location>
        <begin position="169"/>
        <end position="192"/>
    </location>
</feature>
<evidence type="ECO:0000313" key="3">
    <source>
        <dbReference type="EMBL" id="MBE5041121.1"/>
    </source>
</evidence>
<organism evidence="3 4">
    <name type="scientific">Ructibacterium gallinarum</name>
    <dbReference type="NCBI Taxonomy" id="2779355"/>
    <lineage>
        <taxon>Bacteria</taxon>
        <taxon>Bacillati</taxon>
        <taxon>Bacillota</taxon>
        <taxon>Clostridia</taxon>
        <taxon>Eubacteriales</taxon>
        <taxon>Oscillospiraceae</taxon>
        <taxon>Ructibacterium</taxon>
    </lineage>
</organism>
<feature type="transmembrane region" description="Helical" evidence="1">
    <location>
        <begin position="360"/>
        <end position="388"/>
    </location>
</feature>
<accession>A0A9D5M2W0</accession>